<name>A0A0U5G290_ASPCI</name>
<evidence type="ECO:0000313" key="2">
    <source>
        <dbReference type="EMBL" id="CEL05798.1"/>
    </source>
</evidence>
<accession>A0A0U5G290</accession>
<feature type="region of interest" description="Disordered" evidence="1">
    <location>
        <begin position="25"/>
        <end position="45"/>
    </location>
</feature>
<dbReference type="Proteomes" id="UP000054771">
    <property type="component" value="Unassembled WGS sequence"/>
</dbReference>
<evidence type="ECO:0000313" key="3">
    <source>
        <dbReference type="Proteomes" id="UP000054771"/>
    </source>
</evidence>
<feature type="compositionally biased region" description="Acidic residues" evidence="1">
    <location>
        <begin position="86"/>
        <end position="99"/>
    </location>
</feature>
<gene>
    <name evidence="2" type="ORF">ASPCAL06913</name>
</gene>
<evidence type="ECO:0000256" key="1">
    <source>
        <dbReference type="SAM" id="MobiDB-lite"/>
    </source>
</evidence>
<feature type="region of interest" description="Disordered" evidence="1">
    <location>
        <begin position="151"/>
        <end position="178"/>
    </location>
</feature>
<proteinExistence type="predicted"/>
<organism evidence="2 3">
    <name type="scientific">Aspergillus calidoustus</name>
    <dbReference type="NCBI Taxonomy" id="454130"/>
    <lineage>
        <taxon>Eukaryota</taxon>
        <taxon>Fungi</taxon>
        <taxon>Dikarya</taxon>
        <taxon>Ascomycota</taxon>
        <taxon>Pezizomycotina</taxon>
        <taxon>Eurotiomycetes</taxon>
        <taxon>Eurotiomycetidae</taxon>
        <taxon>Eurotiales</taxon>
        <taxon>Aspergillaceae</taxon>
        <taxon>Aspergillus</taxon>
        <taxon>Aspergillus subgen. Nidulantes</taxon>
    </lineage>
</organism>
<sequence length="178" mass="20216">MTPTTVHHCESGNYQLLNAAKEDYTSTMPPAHNMAAQTSPPSRLDLLTRPNQALKHQQPWQVAELHTPPSEVAPHQEGSEKTSSETSDDPADENQEGENWETNSFGVYEASRPWTDAQKKWYCAERRLRRLENLLDKQISWNNEIQKKLAELRPESPTAEPASRKVTRAKRPRTSGTD</sequence>
<dbReference type="OrthoDB" id="4513056at2759"/>
<dbReference type="EMBL" id="CDMC01000005">
    <property type="protein sequence ID" value="CEL05798.1"/>
    <property type="molecule type" value="Genomic_DNA"/>
</dbReference>
<dbReference type="AlphaFoldDB" id="A0A0U5G290"/>
<keyword evidence="3" id="KW-1185">Reference proteome</keyword>
<feature type="compositionally biased region" description="Basic residues" evidence="1">
    <location>
        <begin position="165"/>
        <end position="178"/>
    </location>
</feature>
<feature type="region of interest" description="Disordered" evidence="1">
    <location>
        <begin position="67"/>
        <end position="108"/>
    </location>
</feature>
<protein>
    <submittedName>
        <fullName evidence="2">Uncharacterized protein</fullName>
    </submittedName>
</protein>
<reference evidence="3" key="1">
    <citation type="journal article" date="2016" name="Genome Announc.">
        <title>Draft genome sequences of fungus Aspergillus calidoustus.</title>
        <authorList>
            <person name="Horn F."/>
            <person name="Linde J."/>
            <person name="Mattern D.J."/>
            <person name="Walther G."/>
            <person name="Guthke R."/>
            <person name="Scherlach K."/>
            <person name="Martin K."/>
            <person name="Brakhage A.A."/>
            <person name="Petzke L."/>
            <person name="Valiante V."/>
        </authorList>
    </citation>
    <scope>NUCLEOTIDE SEQUENCE [LARGE SCALE GENOMIC DNA]</scope>
    <source>
        <strain evidence="3">SF006504</strain>
    </source>
</reference>